<dbReference type="EMBL" id="SCFB01000010">
    <property type="protein sequence ID" value="RZI45526.1"/>
    <property type="molecule type" value="Genomic_DNA"/>
</dbReference>
<accession>A0A4Q7DLD0</accession>
<keyword evidence="2" id="KW-1185">Reference proteome</keyword>
<dbReference type="AlphaFoldDB" id="A0A4Q7DLD0"/>
<sequence>MFPYGLIILTFLSLSPVNSMNGGEPCAKNEQLQLGPTTQRNLLQMDSLNHEHNSKKMLRLYAAAGSLKINYVNLDGMFLLFQESWLGNLLAKAFGSSKL</sequence>
<proteinExistence type="predicted"/>
<dbReference type="RefSeq" id="WP_130154387.1">
    <property type="nucleotide sequence ID" value="NZ_SCFB01000010.1"/>
</dbReference>
<dbReference type="Proteomes" id="UP000293550">
    <property type="component" value="Unassembled WGS sequence"/>
</dbReference>
<organism evidence="1 2">
    <name type="scientific">Candidatus Finniella inopinata</name>
    <dbReference type="NCBI Taxonomy" id="1696036"/>
    <lineage>
        <taxon>Bacteria</taxon>
        <taxon>Pseudomonadati</taxon>
        <taxon>Pseudomonadota</taxon>
        <taxon>Alphaproteobacteria</taxon>
        <taxon>Holosporales</taxon>
        <taxon>Candidatus Paracaedibacteraceae</taxon>
        <taxon>Candidatus Finniella</taxon>
    </lineage>
</organism>
<reference evidence="1 2" key="1">
    <citation type="submission" date="2018-10" db="EMBL/GenBank/DDBJ databases">
        <title>An updated phylogeny of the Alphaproteobacteria reveals that the parasitic Rickettsiales and Holosporales have independent origins.</title>
        <authorList>
            <person name="Munoz-Gomez S.A."/>
            <person name="Hess S."/>
            <person name="Burger G."/>
            <person name="Lang B.F."/>
            <person name="Susko E."/>
            <person name="Slamovits C.H."/>
            <person name="Roger A.J."/>
        </authorList>
    </citation>
    <scope>NUCLEOTIDE SEQUENCE [LARGE SCALE GENOMIC DNA]</scope>
    <source>
        <strain evidence="1">HOLO01</strain>
    </source>
</reference>
<comment type="caution">
    <text evidence="1">The sequence shown here is derived from an EMBL/GenBank/DDBJ whole genome shotgun (WGS) entry which is preliminary data.</text>
</comment>
<name>A0A4Q7DLD0_9PROT</name>
<protein>
    <submittedName>
        <fullName evidence="1">Uncharacterized protein</fullName>
    </submittedName>
</protein>
<evidence type="ECO:0000313" key="1">
    <source>
        <dbReference type="EMBL" id="RZI45526.1"/>
    </source>
</evidence>
<evidence type="ECO:0000313" key="2">
    <source>
        <dbReference type="Proteomes" id="UP000293550"/>
    </source>
</evidence>
<gene>
    <name evidence="1" type="ORF">EQU50_06850</name>
</gene>